<feature type="transmembrane region" description="Helical" evidence="6">
    <location>
        <begin position="74"/>
        <end position="99"/>
    </location>
</feature>
<keyword evidence="9" id="KW-1185">Reference proteome</keyword>
<dbReference type="InterPro" id="IPR013525">
    <property type="entry name" value="ABC2_TM"/>
</dbReference>
<evidence type="ECO:0000256" key="1">
    <source>
        <dbReference type="ARBA" id="ARBA00004141"/>
    </source>
</evidence>
<evidence type="ECO:0000259" key="7">
    <source>
        <dbReference type="PROSITE" id="PS51012"/>
    </source>
</evidence>
<dbReference type="InterPro" id="IPR047817">
    <property type="entry name" value="ABC2_TM_bact-type"/>
</dbReference>
<feature type="transmembrane region" description="Helical" evidence="6">
    <location>
        <begin position="166"/>
        <end position="184"/>
    </location>
</feature>
<dbReference type="PANTHER" id="PTHR43229">
    <property type="entry name" value="NODULATION PROTEIN J"/>
    <property type="match status" value="1"/>
</dbReference>
<evidence type="ECO:0000256" key="2">
    <source>
        <dbReference type="ARBA" id="ARBA00022692"/>
    </source>
</evidence>
<evidence type="ECO:0000256" key="5">
    <source>
        <dbReference type="ARBA" id="ARBA00023251"/>
    </source>
</evidence>
<gene>
    <name evidence="8" type="ORF">GCM10023322_26690</name>
</gene>
<reference evidence="9" key="1">
    <citation type="journal article" date="2019" name="Int. J. Syst. Evol. Microbiol.">
        <title>The Global Catalogue of Microorganisms (GCM) 10K type strain sequencing project: providing services to taxonomists for standard genome sequencing and annotation.</title>
        <authorList>
            <consortium name="The Broad Institute Genomics Platform"/>
            <consortium name="The Broad Institute Genome Sequencing Center for Infectious Disease"/>
            <person name="Wu L."/>
            <person name="Ma J."/>
        </authorList>
    </citation>
    <scope>NUCLEOTIDE SEQUENCE [LARGE SCALE GENOMIC DNA]</scope>
    <source>
        <strain evidence="9">JCM 18304</strain>
    </source>
</reference>
<organism evidence="8 9">
    <name type="scientific">Rugosimonospora acidiphila</name>
    <dbReference type="NCBI Taxonomy" id="556531"/>
    <lineage>
        <taxon>Bacteria</taxon>
        <taxon>Bacillati</taxon>
        <taxon>Actinomycetota</taxon>
        <taxon>Actinomycetes</taxon>
        <taxon>Micromonosporales</taxon>
        <taxon>Micromonosporaceae</taxon>
        <taxon>Rugosimonospora</taxon>
    </lineage>
</organism>
<comment type="caution">
    <text evidence="8">The sequence shown here is derived from an EMBL/GenBank/DDBJ whole genome shotgun (WGS) entry which is preliminary data.</text>
</comment>
<sequence>MVVAASFGPGVYGRLDAAVKRSGAVTRRNIAALRSAYWLVVISGFFEPLLYLLSIGVGVGGLVNGMALPDGRVVSYAVFVAPSMLASSAMAGALSETTFNFFGKMKYMKLYDGVLATPVRPMEVALGELAWAMVRGSLYSAAFLVIMVVMGLTSAGWALLAFPASLLVGLAFGGLGMALSTFMTSWQDFDLLGSIQLALFLFSGTFAPVNSFPEPIRLLIEATPLYHAVELIRGLTTGSPHPILIGHIGYLVAMGAAGLVVAGRRVGRLLLK</sequence>
<protein>
    <recommendedName>
        <fullName evidence="6">Transport permease protein</fullName>
    </recommendedName>
</protein>
<evidence type="ECO:0000256" key="6">
    <source>
        <dbReference type="RuleBase" id="RU361157"/>
    </source>
</evidence>
<dbReference type="Proteomes" id="UP001501570">
    <property type="component" value="Unassembled WGS sequence"/>
</dbReference>
<keyword evidence="5" id="KW-0046">Antibiotic resistance</keyword>
<dbReference type="PANTHER" id="PTHR43229:SF2">
    <property type="entry name" value="NODULATION PROTEIN J"/>
    <property type="match status" value="1"/>
</dbReference>
<comment type="similarity">
    <text evidence="6">Belongs to the ABC-2 integral membrane protein family.</text>
</comment>
<dbReference type="EMBL" id="BAABJQ010000006">
    <property type="protein sequence ID" value="GAA5184680.1"/>
    <property type="molecule type" value="Genomic_DNA"/>
</dbReference>
<keyword evidence="3 6" id="KW-1133">Transmembrane helix</keyword>
<dbReference type="InterPro" id="IPR051784">
    <property type="entry name" value="Nod_factor_ABC_transporter"/>
</dbReference>
<proteinExistence type="inferred from homology"/>
<evidence type="ECO:0000256" key="3">
    <source>
        <dbReference type="ARBA" id="ARBA00022989"/>
    </source>
</evidence>
<keyword evidence="6" id="KW-0813">Transport</keyword>
<feature type="transmembrane region" description="Helical" evidence="6">
    <location>
        <begin position="138"/>
        <end position="160"/>
    </location>
</feature>
<dbReference type="Pfam" id="PF01061">
    <property type="entry name" value="ABC2_membrane"/>
    <property type="match status" value="1"/>
</dbReference>
<feature type="transmembrane region" description="Helical" evidence="6">
    <location>
        <begin position="191"/>
        <end position="209"/>
    </location>
</feature>
<dbReference type="InterPro" id="IPR000412">
    <property type="entry name" value="ABC_2_transport"/>
</dbReference>
<feature type="transmembrane region" description="Helical" evidence="6">
    <location>
        <begin position="36"/>
        <end position="62"/>
    </location>
</feature>
<dbReference type="PIRSF" id="PIRSF006648">
    <property type="entry name" value="DrrB"/>
    <property type="match status" value="1"/>
</dbReference>
<dbReference type="RefSeq" id="WP_345629366.1">
    <property type="nucleotide sequence ID" value="NZ_BAABJQ010000006.1"/>
</dbReference>
<evidence type="ECO:0000313" key="8">
    <source>
        <dbReference type="EMBL" id="GAA5184680.1"/>
    </source>
</evidence>
<name>A0ABP9RQK6_9ACTN</name>
<keyword evidence="6" id="KW-1003">Cell membrane</keyword>
<keyword evidence="2 6" id="KW-0812">Transmembrane</keyword>
<comment type="subcellular location">
    <subcellularLocation>
        <location evidence="6">Cell membrane</location>
        <topology evidence="6">Multi-pass membrane protein</topology>
    </subcellularLocation>
    <subcellularLocation>
        <location evidence="1">Membrane</location>
        <topology evidence="1">Multi-pass membrane protein</topology>
    </subcellularLocation>
</comment>
<feature type="transmembrane region" description="Helical" evidence="6">
    <location>
        <begin position="243"/>
        <end position="262"/>
    </location>
</feature>
<evidence type="ECO:0000256" key="4">
    <source>
        <dbReference type="ARBA" id="ARBA00023136"/>
    </source>
</evidence>
<keyword evidence="4 6" id="KW-0472">Membrane</keyword>
<feature type="domain" description="ABC transmembrane type-2" evidence="7">
    <location>
        <begin position="39"/>
        <end position="269"/>
    </location>
</feature>
<accession>A0ABP9RQK6</accession>
<dbReference type="PROSITE" id="PS51012">
    <property type="entry name" value="ABC_TM2"/>
    <property type="match status" value="1"/>
</dbReference>
<dbReference type="PRINTS" id="PR00164">
    <property type="entry name" value="ABC2TRNSPORT"/>
</dbReference>
<evidence type="ECO:0000313" key="9">
    <source>
        <dbReference type="Proteomes" id="UP001501570"/>
    </source>
</evidence>